<dbReference type="GO" id="GO:0005524">
    <property type="term" value="F:ATP binding"/>
    <property type="evidence" value="ECO:0007669"/>
    <property type="project" value="UniProtKB-KW"/>
</dbReference>
<sequence length="75" mass="8513">PDGIRPIKSRNEDWIEILGAGMVHPEVLKGVGYDPDIYTGFAFGMGPERISMLRDGIDDIRHFYSNDLRFLGQFV</sequence>
<dbReference type="InterPro" id="IPR002319">
    <property type="entry name" value="Phenylalanyl-tRNA_Synthase"/>
</dbReference>
<dbReference type="SUPFAM" id="SSF55681">
    <property type="entry name" value="Class II aaRS and biotin synthetases"/>
    <property type="match status" value="1"/>
</dbReference>
<dbReference type="GO" id="GO:0043039">
    <property type="term" value="P:tRNA aminoacylation"/>
    <property type="evidence" value="ECO:0007669"/>
    <property type="project" value="InterPro"/>
</dbReference>
<proteinExistence type="predicted"/>
<dbReference type="Pfam" id="PF01409">
    <property type="entry name" value="tRNA-synt_2d"/>
    <property type="match status" value="1"/>
</dbReference>
<evidence type="ECO:0000256" key="2">
    <source>
        <dbReference type="ARBA" id="ARBA00022741"/>
    </source>
</evidence>
<feature type="non-terminal residue" evidence="7">
    <location>
        <position position="1"/>
    </location>
</feature>
<keyword evidence="3" id="KW-0067">ATP-binding</keyword>
<dbReference type="GO" id="GO:0000049">
    <property type="term" value="F:tRNA binding"/>
    <property type="evidence" value="ECO:0007669"/>
    <property type="project" value="InterPro"/>
</dbReference>
<dbReference type="AlphaFoldDB" id="A0A382Q4S4"/>
<dbReference type="InterPro" id="IPR045864">
    <property type="entry name" value="aa-tRNA-synth_II/BPL/LPL"/>
</dbReference>
<evidence type="ECO:0000313" key="7">
    <source>
        <dbReference type="EMBL" id="SVC79462.1"/>
    </source>
</evidence>
<organism evidence="7">
    <name type="scientific">marine metagenome</name>
    <dbReference type="NCBI Taxonomy" id="408172"/>
    <lineage>
        <taxon>unclassified sequences</taxon>
        <taxon>metagenomes</taxon>
        <taxon>ecological metagenomes</taxon>
    </lineage>
</organism>
<evidence type="ECO:0000259" key="6">
    <source>
        <dbReference type="Pfam" id="PF01409"/>
    </source>
</evidence>
<gene>
    <name evidence="7" type="ORF">METZ01_LOCUS332316</name>
</gene>
<evidence type="ECO:0000256" key="4">
    <source>
        <dbReference type="ARBA" id="ARBA00022917"/>
    </source>
</evidence>
<keyword evidence="2" id="KW-0547">Nucleotide-binding</keyword>
<reference evidence="7" key="1">
    <citation type="submission" date="2018-05" db="EMBL/GenBank/DDBJ databases">
        <authorList>
            <person name="Lanie J.A."/>
            <person name="Ng W.-L."/>
            <person name="Kazmierczak K.M."/>
            <person name="Andrzejewski T.M."/>
            <person name="Davidsen T.M."/>
            <person name="Wayne K.J."/>
            <person name="Tettelin H."/>
            <person name="Glass J.I."/>
            <person name="Rusch D."/>
            <person name="Podicherti R."/>
            <person name="Tsui H.-C.T."/>
            <person name="Winkler M.E."/>
        </authorList>
    </citation>
    <scope>NUCLEOTIDE SEQUENCE</scope>
</reference>
<dbReference type="Gene3D" id="3.30.930.10">
    <property type="entry name" value="Bira Bifunctional Protein, Domain 2"/>
    <property type="match status" value="1"/>
</dbReference>
<dbReference type="GO" id="GO:0006412">
    <property type="term" value="P:translation"/>
    <property type="evidence" value="ECO:0007669"/>
    <property type="project" value="UniProtKB-KW"/>
</dbReference>
<keyword evidence="5" id="KW-0030">Aminoacyl-tRNA synthetase</keyword>
<evidence type="ECO:0000256" key="5">
    <source>
        <dbReference type="ARBA" id="ARBA00023146"/>
    </source>
</evidence>
<dbReference type="GO" id="GO:0004812">
    <property type="term" value="F:aminoacyl-tRNA ligase activity"/>
    <property type="evidence" value="ECO:0007669"/>
    <property type="project" value="UniProtKB-KW"/>
</dbReference>
<accession>A0A382Q4S4</accession>
<name>A0A382Q4S4_9ZZZZ</name>
<evidence type="ECO:0000256" key="3">
    <source>
        <dbReference type="ARBA" id="ARBA00022840"/>
    </source>
</evidence>
<protein>
    <recommendedName>
        <fullName evidence="6">Phenylalanyl-tRNA synthetase domain-containing protein</fullName>
    </recommendedName>
</protein>
<feature type="domain" description="Phenylalanyl-tRNA synthetase" evidence="6">
    <location>
        <begin position="10"/>
        <end position="74"/>
    </location>
</feature>
<keyword evidence="4" id="KW-0648">Protein biosynthesis</keyword>
<dbReference type="EMBL" id="UINC01111329">
    <property type="protein sequence ID" value="SVC79462.1"/>
    <property type="molecule type" value="Genomic_DNA"/>
</dbReference>
<keyword evidence="1" id="KW-0436">Ligase</keyword>
<evidence type="ECO:0000256" key="1">
    <source>
        <dbReference type="ARBA" id="ARBA00022598"/>
    </source>
</evidence>